<dbReference type="PROSITE" id="PS51257">
    <property type="entry name" value="PROKAR_LIPOPROTEIN"/>
    <property type="match status" value="1"/>
</dbReference>
<organism evidence="2 3">
    <name type="scientific">Pseudomonas fluorescens ICMP 11288</name>
    <dbReference type="NCBI Taxonomy" id="1198309"/>
    <lineage>
        <taxon>Bacteria</taxon>
        <taxon>Pseudomonadati</taxon>
        <taxon>Pseudomonadota</taxon>
        <taxon>Gammaproteobacteria</taxon>
        <taxon>Pseudomonadales</taxon>
        <taxon>Pseudomonadaceae</taxon>
        <taxon>Pseudomonas</taxon>
    </lineage>
</organism>
<dbReference type="RefSeq" id="WP_058420852.1">
    <property type="nucleotide sequence ID" value="NZ_LKEF01000026.1"/>
</dbReference>
<evidence type="ECO:0000256" key="1">
    <source>
        <dbReference type="SAM" id="SignalP"/>
    </source>
</evidence>
<dbReference type="AlphaFoldDB" id="A0A0W0HS80"/>
<dbReference type="EMBL" id="LKEF01000026">
    <property type="protein sequence ID" value="KTB63393.1"/>
    <property type="molecule type" value="Genomic_DNA"/>
</dbReference>
<reference evidence="2 3" key="1">
    <citation type="submission" date="2015-09" db="EMBL/GenBank/DDBJ databases">
        <title>Genome sequence of ICMP 11288.</title>
        <authorList>
            <person name="Visnovsky S."/>
            <person name="Lu A."/>
            <person name="Panda P."/>
            <person name="Pitman A."/>
        </authorList>
    </citation>
    <scope>NUCLEOTIDE SEQUENCE [LARGE SCALE GENOMIC DNA]</scope>
    <source>
        <strain evidence="2 3">ICMP 11288</strain>
    </source>
</reference>
<gene>
    <name evidence="2" type="ORF">AO063_13755</name>
</gene>
<evidence type="ECO:0000313" key="3">
    <source>
        <dbReference type="Proteomes" id="UP000054197"/>
    </source>
</evidence>
<protein>
    <recommendedName>
        <fullName evidence="4">Lipoprotein</fullName>
    </recommendedName>
</protein>
<keyword evidence="1" id="KW-0732">Signal</keyword>
<accession>A0A0W0HS80</accession>
<evidence type="ECO:0000313" key="2">
    <source>
        <dbReference type="EMBL" id="KTB63393.1"/>
    </source>
</evidence>
<dbReference type="Proteomes" id="UP000054197">
    <property type="component" value="Unassembled WGS sequence"/>
</dbReference>
<proteinExistence type="predicted"/>
<evidence type="ECO:0008006" key="4">
    <source>
        <dbReference type="Google" id="ProtNLM"/>
    </source>
</evidence>
<comment type="caution">
    <text evidence="2">The sequence shown here is derived from an EMBL/GenBank/DDBJ whole genome shotgun (WGS) entry which is preliminary data.</text>
</comment>
<feature type="chain" id="PRO_5006903727" description="Lipoprotein" evidence="1">
    <location>
        <begin position="21"/>
        <end position="133"/>
    </location>
</feature>
<sequence length="133" mass="14050">MIKNIFKVLAVGALCLGVAACSTIDGLQPDDSGVTVEVRNKSYNEVWKSSVSAMSSGLAIVEINKSAGVIKSEAPAGMATWGEIIGLFVTPVSKNADSYSVRIVSKKRSTYQITGQDWAPSIAARVRADLDAE</sequence>
<feature type="signal peptide" evidence="1">
    <location>
        <begin position="1"/>
        <end position="20"/>
    </location>
</feature>
<name>A0A0W0HS80_PSEFL</name>